<dbReference type="OrthoDB" id="5574975at2759"/>
<accession>A0A016SXG3</accession>
<comment type="function">
    <text evidence="6">Scaffold protein component of the PI(3,5)P2 regulatory complex which regulates both the synthesis and turnover of phosphatidylinositol 3,5-bisphosphate (PtdIns(3,5)P2). Pentamerizes into a star-shaped structure and nucleates the assembly of the complex. The pentamer binds a single copy each of PIKFYVE and FIG4 and coordinates both PIKfyve kinase activity and FIG4 phosphatase activity, being required to maintain normal levels of phosphatidylinositol 3-phosphate (PtdIns(3)P) and phosphatidylinositol 5-phosphate (PtdIns(5)P). Plays a role in the biogenesis of endosome carrier vesicles (ECV) / multivesicular bodies (MVB) transport intermediates from early endosomes.</text>
</comment>
<dbReference type="PANTHER" id="PTHR16023">
    <property type="entry name" value="TAX1 BINDING PROTEIN-RELATED"/>
    <property type="match status" value="1"/>
</dbReference>
<comment type="subcellular location">
    <subcellularLocation>
        <location evidence="1">Endomembrane system</location>
    </subcellularLocation>
</comment>
<evidence type="ECO:0000313" key="9">
    <source>
        <dbReference type="EMBL" id="EYB95185.1"/>
    </source>
</evidence>
<feature type="domain" description="Vacuolar protein 14 C-terminal Fig4-binding" evidence="8">
    <location>
        <begin position="458"/>
        <end position="634"/>
    </location>
</feature>
<gene>
    <name evidence="9" type="primary">Acey_s0163.g3509</name>
    <name evidence="9" type="synonym">Acey-K04G2.6</name>
    <name evidence="9" type="ORF">Y032_0163g3509</name>
</gene>
<dbReference type="AlphaFoldDB" id="A0A016SXG3"/>
<dbReference type="STRING" id="53326.A0A016SXG3"/>
<evidence type="ECO:0000259" key="8">
    <source>
        <dbReference type="Pfam" id="PF11916"/>
    </source>
</evidence>
<evidence type="ECO:0000256" key="7">
    <source>
        <dbReference type="ARBA" id="ARBA00047092"/>
    </source>
</evidence>
<dbReference type="InterPro" id="IPR026825">
    <property type="entry name" value="Vac14"/>
</dbReference>
<sequence>MADNQYAPLTANIVRTLTDKLYEKRKAAALDIEKLVRDLHATNQLTQLDKLLTVLRELAMASNGHTRKGGLIGLAAAAIALGKNAPPYTVHLIEPVLSCFNDPDLRVRYYACESLYNIVKICKVAVLSHFDQLFDVLWKLSADTDQNVRSGAELLDRLLMDIVVSKEDFDIANLMSLIRDRIYVQTSSNRKFIVQWLNVMLSTPAFSVLPYVAEVSDGLFRMLADGQPAVRDVTETLLGQFLQGIHNNPDALSHEDRSQMVSVLLAHAHEDEPPLGRKLALIWMDEFIRIYKDKMLPYLSSYLTAVLPSLDYDTLKAKSVNDYLLTLIEANTKIEEQTINCVIEVLLKFVTHEKRETRIAVLNWIRHLNATMPSQLFLHMDRIFPVLLGTLSDTSDEVLLLDLHLLSDICQSNADRYDVNLKSFQLSEDTVKNLSPVSPSLVKFAISLLEMFRAEPALLNDRGVLIIRQLCLLMEPAHIYRALCVLLLREQSITFIQNVVSMLHGVLLTATELFILRDQLRMLEGKDSISLFECVFRCWCYRPIALLGLCLLSQNYAQAAEIALMLSQVDMTLDVLVEIDKLVNMIESPVLAYVRMDLLSTCHQRSLSTVLSALLMLMPQSDAFHTLHKRLQAVPALTVVGKEVSAPKPKVDFAPLFECLRNALTRRQTEIRRKHRDVLLASIQKMNMR</sequence>
<evidence type="ECO:0000256" key="1">
    <source>
        <dbReference type="ARBA" id="ARBA00004308"/>
    </source>
</evidence>
<dbReference type="Pfam" id="PF11916">
    <property type="entry name" value="Vac14_Fig4_bd"/>
    <property type="match status" value="1"/>
</dbReference>
<dbReference type="PANTHER" id="PTHR16023:SF0">
    <property type="entry name" value="PROTEIN VAC14 HOMOLOG"/>
    <property type="match status" value="1"/>
</dbReference>
<dbReference type="Proteomes" id="UP000024635">
    <property type="component" value="Unassembled WGS sequence"/>
</dbReference>
<dbReference type="Gene3D" id="1.25.10.10">
    <property type="entry name" value="Leucine-rich Repeat Variant"/>
    <property type="match status" value="2"/>
</dbReference>
<keyword evidence="5" id="KW-0472">Membrane</keyword>
<dbReference type="GO" id="GO:0010008">
    <property type="term" value="C:endosome membrane"/>
    <property type="evidence" value="ECO:0007669"/>
    <property type="project" value="TreeGrafter"/>
</dbReference>
<evidence type="ECO:0000256" key="5">
    <source>
        <dbReference type="ARBA" id="ARBA00023136"/>
    </source>
</evidence>
<dbReference type="InterPro" id="IPR011989">
    <property type="entry name" value="ARM-like"/>
</dbReference>
<dbReference type="Pfam" id="PF12755">
    <property type="entry name" value="Vac14_Fab1_bd"/>
    <property type="match status" value="1"/>
</dbReference>
<dbReference type="InterPro" id="IPR021841">
    <property type="entry name" value="VAC14_Fig4p-bd"/>
</dbReference>
<comment type="subunit">
    <text evidence="7">Forms pentamers. Component of the PI(3,5)P2 regulatory complex/PAS complex, at least composed of PIKFYVE, FIG4 and VAC14. VAC14 nucleates the assembly of the complex and serves as a scaffold by pentamerizing into a star-shaped structure, which can bind a single copy each of PIKFYVE and FIG4 and coordinates their activities. Interacts with NOS1.</text>
</comment>
<reference evidence="10" key="1">
    <citation type="journal article" date="2015" name="Nat. Genet.">
        <title>The genome and transcriptome of the zoonotic hookworm Ancylostoma ceylanicum identify infection-specific gene families.</title>
        <authorList>
            <person name="Schwarz E.M."/>
            <person name="Hu Y."/>
            <person name="Antoshechkin I."/>
            <person name="Miller M.M."/>
            <person name="Sternberg P.W."/>
            <person name="Aroian R.V."/>
        </authorList>
    </citation>
    <scope>NUCLEOTIDE SEQUENCE</scope>
    <source>
        <strain evidence="10">HY135</strain>
    </source>
</reference>
<dbReference type="InterPro" id="IPR016024">
    <property type="entry name" value="ARM-type_fold"/>
</dbReference>
<evidence type="ECO:0000256" key="3">
    <source>
        <dbReference type="ARBA" id="ARBA00013840"/>
    </source>
</evidence>
<keyword evidence="10" id="KW-1185">Reference proteome</keyword>
<dbReference type="EMBL" id="JARK01001499">
    <property type="protein sequence ID" value="EYB95185.1"/>
    <property type="molecule type" value="Genomic_DNA"/>
</dbReference>
<keyword evidence="4" id="KW-0677">Repeat</keyword>
<comment type="caution">
    <text evidence="9">The sequence shown here is derived from an EMBL/GenBank/DDBJ whole genome shotgun (WGS) entry which is preliminary data.</text>
</comment>
<proteinExistence type="inferred from homology"/>
<organism evidence="9 10">
    <name type="scientific">Ancylostoma ceylanicum</name>
    <dbReference type="NCBI Taxonomy" id="53326"/>
    <lineage>
        <taxon>Eukaryota</taxon>
        <taxon>Metazoa</taxon>
        <taxon>Ecdysozoa</taxon>
        <taxon>Nematoda</taxon>
        <taxon>Chromadorea</taxon>
        <taxon>Rhabditida</taxon>
        <taxon>Rhabditina</taxon>
        <taxon>Rhabditomorpha</taxon>
        <taxon>Strongyloidea</taxon>
        <taxon>Ancylostomatidae</taxon>
        <taxon>Ancylostomatinae</taxon>
        <taxon>Ancylostoma</taxon>
    </lineage>
</organism>
<dbReference type="SUPFAM" id="SSF48371">
    <property type="entry name" value="ARM repeat"/>
    <property type="match status" value="1"/>
</dbReference>
<protein>
    <recommendedName>
        <fullName evidence="3">Protein VAC14 homolog</fullName>
    </recommendedName>
</protein>
<name>A0A016SXG3_9BILA</name>
<comment type="similarity">
    <text evidence="2">Belongs to the VAC14 family.</text>
</comment>
<evidence type="ECO:0000256" key="2">
    <source>
        <dbReference type="ARBA" id="ARBA00010225"/>
    </source>
</evidence>
<evidence type="ECO:0000313" key="10">
    <source>
        <dbReference type="Proteomes" id="UP000024635"/>
    </source>
</evidence>
<dbReference type="GO" id="GO:0070772">
    <property type="term" value="C:PAS complex"/>
    <property type="evidence" value="ECO:0007669"/>
    <property type="project" value="InterPro"/>
</dbReference>
<dbReference type="GO" id="GO:0006661">
    <property type="term" value="P:phosphatidylinositol biosynthetic process"/>
    <property type="evidence" value="ECO:0007669"/>
    <property type="project" value="InterPro"/>
</dbReference>
<evidence type="ECO:0000256" key="6">
    <source>
        <dbReference type="ARBA" id="ARBA00045654"/>
    </source>
</evidence>
<evidence type="ECO:0000256" key="4">
    <source>
        <dbReference type="ARBA" id="ARBA00022737"/>
    </source>
</evidence>